<dbReference type="Pfam" id="PF00071">
    <property type="entry name" value="Ras"/>
    <property type="match status" value="1"/>
</dbReference>
<evidence type="ECO:0000313" key="5">
    <source>
        <dbReference type="Proteomes" id="UP000070412"/>
    </source>
</evidence>
<gene>
    <name evidence="3" type="ORF">SSS_5418</name>
</gene>
<dbReference type="PROSITE" id="PS51421">
    <property type="entry name" value="RAS"/>
    <property type="match status" value="1"/>
</dbReference>
<dbReference type="GO" id="GO:0005525">
    <property type="term" value="F:GTP binding"/>
    <property type="evidence" value="ECO:0007669"/>
    <property type="project" value="UniProtKB-KW"/>
</dbReference>
<dbReference type="SMART" id="SM00174">
    <property type="entry name" value="RHO"/>
    <property type="match status" value="1"/>
</dbReference>
<keyword evidence="2" id="KW-0342">GTP-binding</keyword>
<evidence type="ECO:0000313" key="3">
    <source>
        <dbReference type="EMBL" id="KAF7492196.1"/>
    </source>
</evidence>
<dbReference type="Gene3D" id="3.40.50.300">
    <property type="entry name" value="P-loop containing nucleotide triphosphate hydrolases"/>
    <property type="match status" value="1"/>
</dbReference>
<name>A0A834VCW7_SARSC</name>
<proteinExistence type="predicted"/>
<dbReference type="SUPFAM" id="SSF52540">
    <property type="entry name" value="P-loop containing nucleoside triphosphate hydrolases"/>
    <property type="match status" value="1"/>
</dbReference>
<dbReference type="SMART" id="SM00176">
    <property type="entry name" value="RAN"/>
    <property type="match status" value="1"/>
</dbReference>
<keyword evidence="5" id="KW-1185">Reference proteome</keyword>
<dbReference type="PROSITE" id="PS51419">
    <property type="entry name" value="RAB"/>
    <property type="match status" value="1"/>
</dbReference>
<dbReference type="InterPro" id="IPR005225">
    <property type="entry name" value="Small_GTP-bd"/>
</dbReference>
<dbReference type="SMART" id="SM00175">
    <property type="entry name" value="RAB"/>
    <property type="match status" value="1"/>
</dbReference>
<keyword evidence="1" id="KW-0547">Nucleotide-binding</keyword>
<dbReference type="SMART" id="SM00173">
    <property type="entry name" value="RAS"/>
    <property type="match status" value="1"/>
</dbReference>
<dbReference type="InterPro" id="IPR001806">
    <property type="entry name" value="Small_GTPase"/>
</dbReference>
<dbReference type="FunFam" id="3.40.50.300:FF:000823">
    <property type="entry name" value="Small GTPase RAB, putative"/>
    <property type="match status" value="1"/>
</dbReference>
<dbReference type="InterPro" id="IPR027417">
    <property type="entry name" value="P-loop_NTPase"/>
</dbReference>
<reference evidence="4" key="3">
    <citation type="submission" date="2022-06" db="UniProtKB">
        <authorList>
            <consortium name="EnsemblMetazoa"/>
        </authorList>
    </citation>
    <scope>IDENTIFICATION</scope>
</reference>
<evidence type="ECO:0000313" key="4">
    <source>
        <dbReference type="EnsemblMetazoa" id="KAF7492196.1"/>
    </source>
</evidence>
<dbReference type="OrthoDB" id="63533at2759"/>
<organism evidence="3">
    <name type="scientific">Sarcoptes scabiei</name>
    <name type="common">Itch mite</name>
    <name type="synonym">Acarus scabiei</name>
    <dbReference type="NCBI Taxonomy" id="52283"/>
    <lineage>
        <taxon>Eukaryota</taxon>
        <taxon>Metazoa</taxon>
        <taxon>Ecdysozoa</taxon>
        <taxon>Arthropoda</taxon>
        <taxon>Chelicerata</taxon>
        <taxon>Arachnida</taxon>
        <taxon>Acari</taxon>
        <taxon>Acariformes</taxon>
        <taxon>Sarcoptiformes</taxon>
        <taxon>Astigmata</taxon>
        <taxon>Psoroptidia</taxon>
        <taxon>Sarcoptoidea</taxon>
        <taxon>Sarcoptidae</taxon>
        <taxon>Sarcoptinae</taxon>
        <taxon>Sarcoptes</taxon>
    </lineage>
</organism>
<dbReference type="PRINTS" id="PR00449">
    <property type="entry name" value="RASTRNSFRMNG"/>
</dbReference>
<dbReference type="PROSITE" id="PS51420">
    <property type="entry name" value="RHO"/>
    <property type="match status" value="1"/>
</dbReference>
<evidence type="ECO:0000256" key="2">
    <source>
        <dbReference type="ARBA" id="ARBA00023134"/>
    </source>
</evidence>
<evidence type="ECO:0000256" key="1">
    <source>
        <dbReference type="ARBA" id="ARBA00022741"/>
    </source>
</evidence>
<dbReference type="Proteomes" id="UP000070412">
    <property type="component" value="Unassembled WGS sequence"/>
</dbReference>
<dbReference type="GO" id="GO:0003924">
    <property type="term" value="F:GTPase activity"/>
    <property type="evidence" value="ECO:0007669"/>
    <property type="project" value="InterPro"/>
</dbReference>
<sequence>MDSKTNDFEFKICLLGDSGVGKSSIVQRFVHNTFTSCNENTIGASFVTKTLFIQNEKYKLNIWDTAGQERYKALTPMYYRGANICIIVYDVTLRKSFESVKTWIQELKNYLFEKCLICVVGNKLDLVDRRAISLNGIAAIESRTNTETFFITIEAKECADSVDAYFMETSAKDSHNINELFLNSLHLYRKMIESTRSQQESQSKQSVSKKILMKNTSLNESMNRSKCC</sequence>
<dbReference type="AlphaFoldDB" id="A0A834VCW7"/>
<dbReference type="PANTHER" id="PTHR47977">
    <property type="entry name" value="RAS-RELATED PROTEIN RAB"/>
    <property type="match status" value="1"/>
</dbReference>
<dbReference type="EnsemblMetazoa" id="SSS_5418s_mrna">
    <property type="protein sequence ID" value="KAF7492196.1"/>
    <property type="gene ID" value="SSS_5418"/>
</dbReference>
<dbReference type="InterPro" id="IPR050227">
    <property type="entry name" value="Rab"/>
</dbReference>
<dbReference type="EMBL" id="WVUK01000056">
    <property type="protein sequence ID" value="KAF7492196.1"/>
    <property type="molecule type" value="Genomic_DNA"/>
</dbReference>
<reference evidence="3" key="2">
    <citation type="submission" date="2020-01" db="EMBL/GenBank/DDBJ databases">
        <authorList>
            <person name="Korhonen P.K.K."/>
            <person name="Guangxu M.G."/>
            <person name="Wang T.W."/>
            <person name="Stroehlein A.J.S."/>
            <person name="Young N.D."/>
            <person name="Ang C.-S.A."/>
            <person name="Fernando D.W.F."/>
            <person name="Lu H.L."/>
            <person name="Taylor S.T."/>
            <person name="Ehtesham M.E.M."/>
            <person name="Najaraj S.H.N."/>
            <person name="Harsha G.H.G."/>
            <person name="Madugundu A.M."/>
            <person name="Renuse S.R."/>
            <person name="Holt D.H."/>
            <person name="Pandey A.P."/>
            <person name="Papenfuss A.P."/>
            <person name="Gasser R.B.G."/>
            <person name="Fischer K.F."/>
        </authorList>
    </citation>
    <scope>NUCLEOTIDE SEQUENCE</scope>
    <source>
        <strain evidence="3">SSS_KF_BRIS2020</strain>
    </source>
</reference>
<dbReference type="NCBIfam" id="TIGR00231">
    <property type="entry name" value="small_GTP"/>
    <property type="match status" value="1"/>
</dbReference>
<protein>
    <submittedName>
        <fullName evidence="3">Ras-related protein Rab-22A</fullName>
    </submittedName>
</protein>
<accession>A0A834VCW7</accession>
<reference evidence="5" key="1">
    <citation type="journal article" date="2020" name="PLoS Negl. Trop. Dis.">
        <title>High-quality nuclear genome for Sarcoptes scabiei-A critical resource for a neglected parasite.</title>
        <authorList>
            <person name="Korhonen P.K."/>
            <person name="Gasser R.B."/>
            <person name="Ma G."/>
            <person name="Wang T."/>
            <person name="Stroehlein A.J."/>
            <person name="Young N.D."/>
            <person name="Ang C.S."/>
            <person name="Fernando D.D."/>
            <person name="Lu H.C."/>
            <person name="Taylor S."/>
            <person name="Reynolds S.L."/>
            <person name="Mofiz E."/>
            <person name="Najaraj S.H."/>
            <person name="Gowda H."/>
            <person name="Madugundu A."/>
            <person name="Renuse S."/>
            <person name="Holt D."/>
            <person name="Pandey A."/>
            <person name="Papenfuss A.T."/>
            <person name="Fischer K."/>
        </authorList>
    </citation>
    <scope>NUCLEOTIDE SEQUENCE [LARGE SCALE GENOMIC DNA]</scope>
</reference>